<comment type="caution">
    <text evidence="1">The sequence shown here is derived from an EMBL/GenBank/DDBJ whole genome shotgun (WGS) entry which is preliminary data.</text>
</comment>
<evidence type="ECO:0000313" key="2">
    <source>
        <dbReference type="Proteomes" id="UP001331761"/>
    </source>
</evidence>
<dbReference type="Proteomes" id="UP001331761">
    <property type="component" value="Unassembled WGS sequence"/>
</dbReference>
<evidence type="ECO:0000313" key="1">
    <source>
        <dbReference type="EMBL" id="KAK5968838.1"/>
    </source>
</evidence>
<protein>
    <submittedName>
        <fullName evidence="1">Uncharacterized protein</fullName>
    </submittedName>
</protein>
<feature type="non-terminal residue" evidence="1">
    <location>
        <position position="1"/>
    </location>
</feature>
<name>A0AAN8IG88_TRICO</name>
<reference evidence="1 2" key="1">
    <citation type="submission" date="2019-10" db="EMBL/GenBank/DDBJ databases">
        <title>Assembly and Annotation for the nematode Trichostrongylus colubriformis.</title>
        <authorList>
            <person name="Martin J."/>
        </authorList>
    </citation>
    <scope>NUCLEOTIDE SEQUENCE [LARGE SCALE GENOMIC DNA]</scope>
    <source>
        <strain evidence="1">G859</strain>
        <tissue evidence="1">Whole worm</tissue>
    </source>
</reference>
<dbReference type="AlphaFoldDB" id="A0AAN8IG88"/>
<proteinExistence type="predicted"/>
<accession>A0AAN8IG88</accession>
<organism evidence="1 2">
    <name type="scientific">Trichostrongylus colubriformis</name>
    <name type="common">Black scour worm</name>
    <dbReference type="NCBI Taxonomy" id="6319"/>
    <lineage>
        <taxon>Eukaryota</taxon>
        <taxon>Metazoa</taxon>
        <taxon>Ecdysozoa</taxon>
        <taxon>Nematoda</taxon>
        <taxon>Chromadorea</taxon>
        <taxon>Rhabditida</taxon>
        <taxon>Rhabditina</taxon>
        <taxon>Rhabditomorpha</taxon>
        <taxon>Strongyloidea</taxon>
        <taxon>Trichostrongylidae</taxon>
        <taxon>Trichostrongylus</taxon>
    </lineage>
</organism>
<dbReference type="EMBL" id="WIXE01020931">
    <property type="protein sequence ID" value="KAK5968838.1"/>
    <property type="molecule type" value="Genomic_DNA"/>
</dbReference>
<sequence>NLRSPIAFVSLPTSWQSFHTCSSLDTSADSEVIRLEHLSKEGVEHSALVEVFNVPEFTRILICDLKPRLARLLTKSFPAYVILAAFRYHDHAHDETALTGLFSTLHIMLKDTVAVSRQFFLVCSFFMIHVDQNVRQHSTTSLRILLHFFC</sequence>
<keyword evidence="2" id="KW-1185">Reference proteome</keyword>
<gene>
    <name evidence="1" type="ORF">GCK32_017238</name>
</gene>